<dbReference type="EMBL" id="CP104013">
    <property type="protein sequence ID" value="UYP47610.1"/>
    <property type="molecule type" value="Genomic_DNA"/>
</dbReference>
<keyword evidence="1" id="KW-0812">Transmembrane</keyword>
<accession>A0ABY6HVT1</accession>
<feature type="transmembrane region" description="Helical" evidence="1">
    <location>
        <begin position="516"/>
        <end position="537"/>
    </location>
</feature>
<dbReference type="Gene3D" id="2.130.10.10">
    <property type="entry name" value="YVTN repeat-like/Quinoprotein amine dehydrogenase"/>
    <property type="match status" value="1"/>
</dbReference>
<keyword evidence="1" id="KW-0472">Membrane</keyword>
<organism evidence="2 3">
    <name type="scientific">Candidatus Lokiarchaeum ossiferum</name>
    <dbReference type="NCBI Taxonomy" id="2951803"/>
    <lineage>
        <taxon>Archaea</taxon>
        <taxon>Promethearchaeati</taxon>
        <taxon>Promethearchaeota</taxon>
        <taxon>Promethearchaeia</taxon>
        <taxon>Promethearchaeales</taxon>
        <taxon>Promethearchaeaceae</taxon>
        <taxon>Candidatus Lokiarchaeum</taxon>
    </lineage>
</organism>
<dbReference type="InterPro" id="IPR015943">
    <property type="entry name" value="WD40/YVTN_repeat-like_dom_sf"/>
</dbReference>
<dbReference type="InterPro" id="IPR011047">
    <property type="entry name" value="Quinoprotein_ADH-like_sf"/>
</dbReference>
<protein>
    <submittedName>
        <fullName evidence="2">Uncharacterized protein</fullName>
    </submittedName>
</protein>
<evidence type="ECO:0000313" key="2">
    <source>
        <dbReference type="EMBL" id="UYP47610.1"/>
    </source>
</evidence>
<keyword evidence="3" id="KW-1185">Reference proteome</keyword>
<dbReference type="SUPFAM" id="SSF50998">
    <property type="entry name" value="Quinoprotein alcohol dehydrogenase-like"/>
    <property type="match status" value="1"/>
</dbReference>
<proteinExistence type="predicted"/>
<name>A0ABY6HVT1_9ARCH</name>
<sequence length="542" mass="59360">MKCEQKTIGLFLGLMLLWGGITIYPQNNSSTDSLPVFENLNSIPKASNMSKSIKTLDFFTNDIQALAIYGNRIWGVDRVLKQIIEVSAVNGDLLETFPDFGFDCDSLAASADYLYTTAAVAGNGTIFIINPTTQAIVDTLVIYSDQSQTFGLEYSAGTIWMDQMNVMTFSCNLLQINAISGAVIKNFSLPFRMAAGPEINGIVYCISYNDNNIYGIDASNGQILCKFKSPIISTGDWGSTQQGNLLVVSDYNENCLHWIKTEFNTGEYVFGFDYSAYTFPFRMTNNGTHLFFRPFYTTAITVAEIGTGEEVAELSTSFIPIGLSYHEGTIWAAEFGGSYEICQLDMSGTTIHSFSLGLDGSSQIYALEWVDSYIWAYLVNGTMIQINPTTESIVNHFEIEYSITGLAWSSEHDALYGTTSDSNLIFEIDLSSGTILAESILMCEGTNFYGLTTWRDKFIVNEMNSGPKQLKYFQNNIPIPPVDDTVDDTTSSTTTTNSSGSTTDGVPLIFGLNANYVALGGVGAGLLLGILFGGLIFGRKKK</sequence>
<evidence type="ECO:0000256" key="1">
    <source>
        <dbReference type="SAM" id="Phobius"/>
    </source>
</evidence>
<dbReference type="Proteomes" id="UP001208689">
    <property type="component" value="Chromosome"/>
</dbReference>
<evidence type="ECO:0000313" key="3">
    <source>
        <dbReference type="Proteomes" id="UP001208689"/>
    </source>
</evidence>
<gene>
    <name evidence="2" type="ORF">NEF87_003895</name>
</gene>
<keyword evidence="1" id="KW-1133">Transmembrane helix</keyword>
<feature type="transmembrane region" description="Helical" evidence="1">
    <location>
        <begin position="7"/>
        <end position="25"/>
    </location>
</feature>
<reference evidence="2" key="1">
    <citation type="submission" date="2022-09" db="EMBL/GenBank/DDBJ databases">
        <title>Actin cytoskeleton and complex cell architecture in an #Asgard archaeon.</title>
        <authorList>
            <person name="Ponce Toledo R.I."/>
            <person name="Schleper C."/>
            <person name="Rodrigues Oliveira T."/>
            <person name="Wollweber F."/>
            <person name="Xu J."/>
            <person name="Rittmann S."/>
            <person name="Klingl A."/>
            <person name="Pilhofer M."/>
        </authorList>
    </citation>
    <scope>NUCLEOTIDE SEQUENCE</scope>
    <source>
        <strain evidence="2">B-35</strain>
    </source>
</reference>
<dbReference type="SUPFAM" id="SSF63825">
    <property type="entry name" value="YWTD domain"/>
    <property type="match status" value="1"/>
</dbReference>